<dbReference type="InterPro" id="IPR019587">
    <property type="entry name" value="Polyketide_cyclase/dehydratase"/>
</dbReference>
<gene>
    <name evidence="2" type="ORF">LX66_1174</name>
</gene>
<keyword evidence="1" id="KW-0812">Transmembrane</keyword>
<protein>
    <submittedName>
        <fullName evidence="2">Polyketide cyclase/dehydrase/lipid transport protein</fullName>
    </submittedName>
</protein>
<evidence type="ECO:0000313" key="2">
    <source>
        <dbReference type="EMBL" id="TWI91794.1"/>
    </source>
</evidence>
<reference evidence="2 3" key="1">
    <citation type="journal article" date="2013" name="Stand. Genomic Sci.">
        <title>Genomic Encyclopedia of Type Strains, Phase I: The one thousand microbial genomes (KMG-I) project.</title>
        <authorList>
            <person name="Kyrpides N.C."/>
            <person name="Woyke T."/>
            <person name="Eisen J.A."/>
            <person name="Garrity G."/>
            <person name="Lilburn T.G."/>
            <person name="Beck B.J."/>
            <person name="Whitman W.B."/>
            <person name="Hugenholtz P."/>
            <person name="Klenk H.P."/>
        </authorList>
    </citation>
    <scope>NUCLEOTIDE SEQUENCE [LARGE SCALE GENOMIC DNA]</scope>
    <source>
        <strain evidence="2 3">DSM 13484</strain>
    </source>
</reference>
<dbReference type="InterPro" id="IPR023393">
    <property type="entry name" value="START-like_dom_sf"/>
</dbReference>
<evidence type="ECO:0000313" key="3">
    <source>
        <dbReference type="Proteomes" id="UP000316778"/>
    </source>
</evidence>
<dbReference type="EMBL" id="VLLG01000002">
    <property type="protein sequence ID" value="TWI91794.1"/>
    <property type="molecule type" value="Genomic_DNA"/>
</dbReference>
<keyword evidence="1" id="KW-0472">Membrane</keyword>
<keyword evidence="3" id="KW-1185">Reference proteome</keyword>
<dbReference type="OrthoDB" id="9807923at2"/>
<proteinExistence type="predicted"/>
<keyword evidence="1" id="KW-1133">Transmembrane helix</keyword>
<feature type="transmembrane region" description="Helical" evidence="1">
    <location>
        <begin position="6"/>
        <end position="25"/>
    </location>
</feature>
<comment type="caution">
    <text evidence="2">The sequence shown here is derived from an EMBL/GenBank/DDBJ whole genome shotgun (WGS) entry which is preliminary data.</text>
</comment>
<dbReference type="Pfam" id="PF10604">
    <property type="entry name" value="Polyketide_cyc2"/>
    <property type="match status" value="1"/>
</dbReference>
<dbReference type="AlphaFoldDB" id="A0A562TEV3"/>
<dbReference type="SUPFAM" id="SSF55961">
    <property type="entry name" value="Bet v1-like"/>
    <property type="match status" value="1"/>
</dbReference>
<accession>A0A562TEV3</accession>
<organism evidence="2 3">
    <name type="scientific">Chitinophaga japonensis</name>
    <name type="common">Flexibacter japonensis</name>
    <dbReference type="NCBI Taxonomy" id="104662"/>
    <lineage>
        <taxon>Bacteria</taxon>
        <taxon>Pseudomonadati</taxon>
        <taxon>Bacteroidota</taxon>
        <taxon>Chitinophagia</taxon>
        <taxon>Chitinophagales</taxon>
        <taxon>Chitinophagaceae</taxon>
        <taxon>Chitinophaga</taxon>
    </lineage>
</organism>
<sequence length="174" mass="19590">MKVLKVLLWIVGIILLIGVILLVAAPTKMHIERSVAINAPASQIWPHLVNYASFNDWNPWYKMDTAAQYTITGQDGTVGAASNWKGEKIGEGRLETTAMEPYTSVQQQLTFIKPWESTADCYYRLSENAGVTTVTWGFDSEFPRPQNIMGLFMKGSLEKDYDNGLQDLKKQVEQ</sequence>
<name>A0A562TEV3_CHIJA</name>
<dbReference type="RefSeq" id="WP_145710928.1">
    <property type="nucleotide sequence ID" value="NZ_BAAAFY010000001.1"/>
</dbReference>
<dbReference type="Proteomes" id="UP000316778">
    <property type="component" value="Unassembled WGS sequence"/>
</dbReference>
<dbReference type="Gene3D" id="3.30.530.20">
    <property type="match status" value="1"/>
</dbReference>
<evidence type="ECO:0000256" key="1">
    <source>
        <dbReference type="SAM" id="Phobius"/>
    </source>
</evidence>
<dbReference type="CDD" id="cd07818">
    <property type="entry name" value="SRPBCC_1"/>
    <property type="match status" value="1"/>
</dbReference>